<reference evidence="3" key="1">
    <citation type="submission" date="2016-11" db="EMBL/GenBank/DDBJ databases">
        <authorList>
            <person name="Shukria A."/>
            <person name="Stevens D.C."/>
        </authorList>
    </citation>
    <scope>NUCLEOTIDE SEQUENCE [LARGE SCALE GENOMIC DNA]</scope>
    <source>
        <strain evidence="3">Cbfe23</strain>
    </source>
</reference>
<keyword evidence="3" id="KW-1185">Reference proteome</keyword>
<accession>A0A1L9B1T9</accession>
<proteinExistence type="predicted"/>
<feature type="region of interest" description="Disordered" evidence="1">
    <location>
        <begin position="223"/>
        <end position="254"/>
    </location>
</feature>
<name>A0A1L9B1T9_9BACT</name>
<feature type="compositionally biased region" description="Basic and acidic residues" evidence="1">
    <location>
        <begin position="160"/>
        <end position="174"/>
    </location>
</feature>
<evidence type="ECO:0000313" key="3">
    <source>
        <dbReference type="Proteomes" id="UP000182229"/>
    </source>
</evidence>
<evidence type="ECO:0000313" key="2">
    <source>
        <dbReference type="EMBL" id="OJH36222.1"/>
    </source>
</evidence>
<dbReference type="Proteomes" id="UP000182229">
    <property type="component" value="Unassembled WGS sequence"/>
</dbReference>
<sequence>MGGTSLYQGRYEQAARELAPAALLVGLYAGGKGGRFLSESKAAGWGGVRRPQVPALDVAGLKAVVERLGERLGGSALRDLTRYLQAQREAGLLVAEWGEAGAVALHEARGDVPRARQVMLAVANSQRSGPSSTQVRAAPDGGKVSAKDIKGARPYGADGRPGHPDAHGVSRQDQADIINDPKTTVHRGINANGRPVDHYHRDGTTVITEQGDPTRVITAFGKLATKDNKGRPIQRGTGKPANPVPSGGPHEKLR</sequence>
<comment type="caution">
    <text evidence="2">The sequence shown here is derived from an EMBL/GenBank/DDBJ whole genome shotgun (WGS) entry which is preliminary data.</text>
</comment>
<feature type="compositionally biased region" description="Polar residues" evidence="1">
    <location>
        <begin position="123"/>
        <end position="135"/>
    </location>
</feature>
<evidence type="ECO:0000256" key="1">
    <source>
        <dbReference type="SAM" id="MobiDB-lite"/>
    </source>
</evidence>
<dbReference type="RefSeq" id="WP_071902715.1">
    <property type="nucleotide sequence ID" value="NZ_MPIN01000011.1"/>
</dbReference>
<gene>
    <name evidence="2" type="ORF">BON30_34245</name>
</gene>
<protein>
    <submittedName>
        <fullName evidence="2">Uncharacterized protein</fullName>
    </submittedName>
</protein>
<dbReference type="EMBL" id="MPIN01000011">
    <property type="protein sequence ID" value="OJH36222.1"/>
    <property type="molecule type" value="Genomic_DNA"/>
</dbReference>
<dbReference type="STRING" id="83449.BON30_34245"/>
<reference evidence="2 3" key="2">
    <citation type="submission" date="2016-12" db="EMBL/GenBank/DDBJ databases">
        <title>Draft Genome Sequence of Cystobacter ferrugineus Strain Cbfe23.</title>
        <authorList>
            <person name="Akbar S."/>
            <person name="Dowd S.E."/>
            <person name="Stevens D.C."/>
        </authorList>
    </citation>
    <scope>NUCLEOTIDE SEQUENCE [LARGE SCALE GENOMIC DNA]</scope>
    <source>
        <strain evidence="2 3">Cbfe23</strain>
    </source>
</reference>
<dbReference type="OrthoDB" id="9153660at2"/>
<feature type="region of interest" description="Disordered" evidence="1">
    <location>
        <begin position="123"/>
        <end position="200"/>
    </location>
</feature>
<organism evidence="2 3">
    <name type="scientific">Cystobacter ferrugineus</name>
    <dbReference type="NCBI Taxonomy" id="83449"/>
    <lineage>
        <taxon>Bacteria</taxon>
        <taxon>Pseudomonadati</taxon>
        <taxon>Myxococcota</taxon>
        <taxon>Myxococcia</taxon>
        <taxon>Myxococcales</taxon>
        <taxon>Cystobacterineae</taxon>
        <taxon>Archangiaceae</taxon>
        <taxon>Cystobacter</taxon>
    </lineage>
</organism>
<dbReference type="AlphaFoldDB" id="A0A1L9B1T9"/>